<dbReference type="Gene3D" id="1.10.10.2030">
    <property type="entry name" value="DNA/RNA-binding protein Kin17, conserved domain"/>
    <property type="match status" value="1"/>
</dbReference>
<accession>A0AAV8UZB2</accession>
<evidence type="ECO:0000256" key="4">
    <source>
        <dbReference type="ARBA" id="ARBA00022833"/>
    </source>
</evidence>
<dbReference type="Pfam" id="PF25092">
    <property type="entry name" value="SH3_KIN17_C"/>
    <property type="match status" value="1"/>
</dbReference>
<dbReference type="Gene3D" id="2.30.30.30">
    <property type="match status" value="1"/>
</dbReference>
<evidence type="ECO:0000256" key="5">
    <source>
        <dbReference type="SAM" id="Coils"/>
    </source>
</evidence>
<dbReference type="InterPro" id="IPR056767">
    <property type="entry name" value="C2H2-Znf_KIN17"/>
</dbReference>
<proteinExistence type="inferred from homology"/>
<dbReference type="PANTHER" id="PTHR12805">
    <property type="entry name" value="KIN17 KIN, ANTIGENIC DETERMINANT OF RECA PROTEIN HOMOLOG"/>
    <property type="match status" value="1"/>
</dbReference>
<evidence type="ECO:0000313" key="8">
    <source>
        <dbReference type="EMBL" id="KAJ8907965.1"/>
    </source>
</evidence>
<dbReference type="GO" id="GO:0006260">
    <property type="term" value="P:DNA replication"/>
    <property type="evidence" value="ECO:0007669"/>
    <property type="project" value="TreeGrafter"/>
</dbReference>
<gene>
    <name evidence="8" type="ORF">NDN08_008067</name>
</gene>
<name>A0AAV8UZB2_9RHOD</name>
<dbReference type="GO" id="GO:0006974">
    <property type="term" value="P:DNA damage response"/>
    <property type="evidence" value="ECO:0007669"/>
    <property type="project" value="TreeGrafter"/>
</dbReference>
<dbReference type="InterPro" id="IPR014722">
    <property type="entry name" value="Rib_uL2_dom2"/>
</dbReference>
<sequence>MGKDGFLTPKAIANRIKAKGLQKLKFYCQMCDKQCRDANGFKCHKESEGHQRMMLLFAESSDKYIKDFSDQFLEGYLDILRHRFGTKQVKANAVYQEYIKDRHHVHMNSTKWATLSEFVAWLGREGLCAVEEKEEGWYIAYIDRKVTERSRKAAEMEEKRLREAELADRKIERKMKKARLETPAEEERNTELVRDKNLTVGLEIKSKRFQPAVPSGGSKKGDVFRNGLLSGEEIEEPRKKNDSSREKTSALDEIRQEQEKQQRAKQSKRFDNWLFEGISVKIVDKHLADGKYYKKKGEVVEVMDEFVAIVRPFDHEKVKLQIDQEGLETVIPKPGGEVLVLNGYQRGNRGTLDEIDERNFCVSIRMQEGPIKGRVVEKVSYEDVSRWLG</sequence>
<dbReference type="InterPro" id="IPR037321">
    <property type="entry name" value="KIN17-like"/>
</dbReference>
<feature type="region of interest" description="Disordered" evidence="6">
    <location>
        <begin position="210"/>
        <end position="266"/>
    </location>
</feature>
<evidence type="ECO:0000256" key="3">
    <source>
        <dbReference type="ARBA" id="ARBA00022771"/>
    </source>
</evidence>
<keyword evidence="3" id="KW-0863">Zinc-finger</keyword>
<dbReference type="Pfam" id="PF25095">
    <property type="entry name" value="C2H2-zf_KIN17"/>
    <property type="match status" value="1"/>
</dbReference>
<dbReference type="GO" id="GO:0008270">
    <property type="term" value="F:zinc ion binding"/>
    <property type="evidence" value="ECO:0007669"/>
    <property type="project" value="UniProtKB-KW"/>
</dbReference>
<dbReference type="Pfam" id="PF18131">
    <property type="entry name" value="KN17_SH3"/>
    <property type="match status" value="1"/>
</dbReference>
<evidence type="ECO:0000313" key="9">
    <source>
        <dbReference type="Proteomes" id="UP001157974"/>
    </source>
</evidence>
<dbReference type="EMBL" id="JAMWBK010000002">
    <property type="protein sequence ID" value="KAJ8907965.1"/>
    <property type="molecule type" value="Genomic_DNA"/>
</dbReference>
<dbReference type="FunFam" id="2.30.30.30:FF:000021">
    <property type="entry name" value="DNA/RNA-binding protein KIN17, putative"/>
    <property type="match status" value="1"/>
</dbReference>
<dbReference type="InterPro" id="IPR041995">
    <property type="entry name" value="KOW_KIN17"/>
</dbReference>
<evidence type="ECO:0000259" key="7">
    <source>
        <dbReference type="SMART" id="SM01253"/>
    </source>
</evidence>
<dbReference type="Proteomes" id="UP001157974">
    <property type="component" value="Unassembled WGS sequence"/>
</dbReference>
<dbReference type="InterPro" id="IPR036236">
    <property type="entry name" value="Znf_C2H2_sf"/>
</dbReference>
<evidence type="ECO:0000256" key="1">
    <source>
        <dbReference type="ARBA" id="ARBA00008517"/>
    </source>
</evidence>
<dbReference type="SMART" id="SM01253">
    <property type="entry name" value="Kin17_mid"/>
    <property type="match status" value="1"/>
</dbReference>
<dbReference type="InterPro" id="IPR041330">
    <property type="entry name" value="KN17_SH3"/>
</dbReference>
<dbReference type="PANTHER" id="PTHR12805:SF0">
    <property type="entry name" value="DNA_RNA-BINDING PROTEIN KIN17"/>
    <property type="match status" value="1"/>
</dbReference>
<dbReference type="Gene3D" id="2.30.30.140">
    <property type="match status" value="1"/>
</dbReference>
<feature type="domain" description="DNA/RNA-binding protein Kin17 WH-like" evidence="7">
    <location>
        <begin position="52"/>
        <end position="176"/>
    </location>
</feature>
<comment type="similarity">
    <text evidence="1">Belongs to the KIN17 family.</text>
</comment>
<dbReference type="SUPFAM" id="SSF57667">
    <property type="entry name" value="beta-beta-alpha zinc fingers"/>
    <property type="match status" value="1"/>
</dbReference>
<evidence type="ECO:0000256" key="2">
    <source>
        <dbReference type="ARBA" id="ARBA00022723"/>
    </source>
</evidence>
<evidence type="ECO:0000256" key="6">
    <source>
        <dbReference type="SAM" id="MobiDB-lite"/>
    </source>
</evidence>
<dbReference type="CDD" id="cd13155">
    <property type="entry name" value="KOW_KIN17"/>
    <property type="match status" value="1"/>
</dbReference>
<keyword evidence="9" id="KW-1185">Reference proteome</keyword>
<comment type="caution">
    <text evidence="8">The sequence shown here is derived from an EMBL/GenBank/DDBJ whole genome shotgun (WGS) entry which is preliminary data.</text>
</comment>
<dbReference type="InterPro" id="IPR038254">
    <property type="entry name" value="KIN17_WH-like_sf"/>
</dbReference>
<keyword evidence="4" id="KW-0862">Zinc</keyword>
<feature type="coiled-coil region" evidence="5">
    <location>
        <begin position="154"/>
        <end position="181"/>
    </location>
</feature>
<keyword evidence="2" id="KW-0479">Metal-binding</keyword>
<reference evidence="8 9" key="1">
    <citation type="journal article" date="2023" name="Nat. Commun.">
        <title>Origin of minicircular mitochondrial genomes in red algae.</title>
        <authorList>
            <person name="Lee Y."/>
            <person name="Cho C.H."/>
            <person name="Lee Y.M."/>
            <person name="Park S.I."/>
            <person name="Yang J.H."/>
            <person name="West J.A."/>
            <person name="Bhattacharya D."/>
            <person name="Yoon H.S."/>
        </authorList>
    </citation>
    <scope>NUCLEOTIDE SEQUENCE [LARGE SCALE GENOMIC DNA]</scope>
    <source>
        <strain evidence="8 9">CCMP1338</strain>
        <tissue evidence="8">Whole cell</tissue>
    </source>
</reference>
<dbReference type="Pfam" id="PF10357">
    <property type="entry name" value="WH_KIN17"/>
    <property type="match status" value="1"/>
</dbReference>
<dbReference type="InterPro" id="IPR019447">
    <property type="entry name" value="DNA/RNA-bd_Kin17_WH-like_dom"/>
</dbReference>
<dbReference type="AlphaFoldDB" id="A0AAV8UZB2"/>
<dbReference type="GO" id="GO:0005634">
    <property type="term" value="C:nucleus"/>
    <property type="evidence" value="ECO:0007669"/>
    <property type="project" value="TreeGrafter"/>
</dbReference>
<dbReference type="FunFam" id="1.10.10.2030:FF:000001">
    <property type="entry name" value="DNA/RNA-binding protein KIN17, putative"/>
    <property type="match status" value="1"/>
</dbReference>
<feature type="compositionally biased region" description="Basic and acidic residues" evidence="6">
    <location>
        <begin position="236"/>
        <end position="262"/>
    </location>
</feature>
<keyword evidence="5" id="KW-0175">Coiled coil</keyword>
<organism evidence="8 9">
    <name type="scientific">Rhodosorus marinus</name>
    <dbReference type="NCBI Taxonomy" id="101924"/>
    <lineage>
        <taxon>Eukaryota</taxon>
        <taxon>Rhodophyta</taxon>
        <taxon>Stylonematophyceae</taxon>
        <taxon>Stylonematales</taxon>
        <taxon>Stylonemataceae</taxon>
        <taxon>Rhodosorus</taxon>
    </lineage>
</organism>
<dbReference type="GO" id="GO:0003690">
    <property type="term" value="F:double-stranded DNA binding"/>
    <property type="evidence" value="ECO:0007669"/>
    <property type="project" value="TreeGrafter"/>
</dbReference>
<protein>
    <recommendedName>
        <fullName evidence="7">DNA/RNA-binding protein Kin17 WH-like domain-containing protein</fullName>
    </recommendedName>
</protein>